<name>A0A1X6MQI9_9APHY</name>
<dbReference type="RefSeq" id="XP_024335256.1">
    <property type="nucleotide sequence ID" value="XM_024479709.1"/>
</dbReference>
<gene>
    <name evidence="2" type="ORF">POSPLADRAFT_1049296</name>
</gene>
<dbReference type="Pfam" id="PF13489">
    <property type="entry name" value="Methyltransf_23"/>
    <property type="match status" value="1"/>
</dbReference>
<reference evidence="2 3" key="1">
    <citation type="submission" date="2017-04" db="EMBL/GenBank/DDBJ databases">
        <title>Genome Sequence of the Model Brown-Rot Fungus Postia placenta SB12.</title>
        <authorList>
            <consortium name="DOE Joint Genome Institute"/>
            <person name="Gaskell J."/>
            <person name="Kersten P."/>
            <person name="Larrondo L.F."/>
            <person name="Canessa P."/>
            <person name="Martinez D."/>
            <person name="Hibbett D."/>
            <person name="Schmoll M."/>
            <person name="Kubicek C.P."/>
            <person name="Martinez A.T."/>
            <person name="Yadav J."/>
            <person name="Master E."/>
            <person name="Magnuson J.K."/>
            <person name="James T."/>
            <person name="Yaver D."/>
            <person name="Berka R."/>
            <person name="Labutti K."/>
            <person name="Lipzen A."/>
            <person name="Aerts A."/>
            <person name="Barry K."/>
            <person name="Henrissat B."/>
            <person name="Blanchette R."/>
            <person name="Grigoriev I."/>
            <person name="Cullen D."/>
        </authorList>
    </citation>
    <scope>NUCLEOTIDE SEQUENCE [LARGE SCALE GENOMIC DNA]</scope>
    <source>
        <strain evidence="2 3">MAD-698-R-SB12</strain>
    </source>
</reference>
<dbReference type="PANTHER" id="PTHR43591">
    <property type="entry name" value="METHYLTRANSFERASE"/>
    <property type="match status" value="1"/>
</dbReference>
<dbReference type="EMBL" id="KZ110604">
    <property type="protein sequence ID" value="OSX58462.1"/>
    <property type="molecule type" value="Genomic_DNA"/>
</dbReference>
<dbReference type="PANTHER" id="PTHR43591:SF110">
    <property type="entry name" value="RHODANESE DOMAIN-CONTAINING PROTEIN"/>
    <property type="match status" value="1"/>
</dbReference>
<dbReference type="SUPFAM" id="SSF53335">
    <property type="entry name" value="S-adenosyl-L-methionine-dependent methyltransferases"/>
    <property type="match status" value="1"/>
</dbReference>
<dbReference type="GeneID" id="36324659"/>
<evidence type="ECO:0008006" key="4">
    <source>
        <dbReference type="Google" id="ProtNLM"/>
    </source>
</evidence>
<dbReference type="InterPro" id="IPR029063">
    <property type="entry name" value="SAM-dependent_MTases_sf"/>
</dbReference>
<dbReference type="Gene3D" id="3.40.50.150">
    <property type="entry name" value="Vaccinia Virus protein VP39"/>
    <property type="match status" value="1"/>
</dbReference>
<dbReference type="AlphaFoldDB" id="A0A1X6MQI9"/>
<accession>A0A1X6MQI9</accession>
<sequence>MAIDLHVYSNGPPGTHQEPPDEDNMSDSSSELVEIDNAEFPSFFEERGDRLFHSHGRSPYPLPIDADEQHRLNRQHALLRGFLDNHYVGPVTEVLRPGARRHVIDLCTGTGRWVMDMAAIFPHVHFDGCDIDNVTFEMHDIADRFRHRNGTVDFVHARDISLCVRNYPALIREVARVLRPGGLFVSCEWDSYPCMIDGTGLGSRAPRTHHYFSLINSALHTLGVRSIAGNVPRFLEQSHVFTDIQCARFTVPVGPWQGGLERTGERLMTNVLVYAQSILPLLLEGEFVSRRDAVGLIEGIGDEIDNVPGIVLVYNTVHARRI</sequence>
<proteinExistence type="predicted"/>
<dbReference type="STRING" id="670580.A0A1X6MQI9"/>
<dbReference type="CDD" id="cd02440">
    <property type="entry name" value="AdoMet_MTases"/>
    <property type="match status" value="1"/>
</dbReference>
<evidence type="ECO:0000313" key="3">
    <source>
        <dbReference type="Proteomes" id="UP000194127"/>
    </source>
</evidence>
<evidence type="ECO:0000313" key="2">
    <source>
        <dbReference type="EMBL" id="OSX58462.1"/>
    </source>
</evidence>
<keyword evidence="3" id="KW-1185">Reference proteome</keyword>
<dbReference type="Proteomes" id="UP000194127">
    <property type="component" value="Unassembled WGS sequence"/>
</dbReference>
<evidence type="ECO:0000256" key="1">
    <source>
        <dbReference type="SAM" id="MobiDB-lite"/>
    </source>
</evidence>
<organism evidence="2 3">
    <name type="scientific">Postia placenta MAD-698-R-SB12</name>
    <dbReference type="NCBI Taxonomy" id="670580"/>
    <lineage>
        <taxon>Eukaryota</taxon>
        <taxon>Fungi</taxon>
        <taxon>Dikarya</taxon>
        <taxon>Basidiomycota</taxon>
        <taxon>Agaricomycotina</taxon>
        <taxon>Agaricomycetes</taxon>
        <taxon>Polyporales</taxon>
        <taxon>Adustoporiaceae</taxon>
        <taxon>Rhodonia</taxon>
    </lineage>
</organism>
<feature type="region of interest" description="Disordered" evidence="1">
    <location>
        <begin position="1"/>
        <end position="31"/>
    </location>
</feature>
<dbReference type="OrthoDB" id="2013972at2759"/>
<protein>
    <recommendedName>
        <fullName evidence="4">Methyltransferase domain-containing protein</fullName>
    </recommendedName>
</protein>